<dbReference type="Gene3D" id="3.40.50.360">
    <property type="match status" value="1"/>
</dbReference>
<dbReference type="AlphaFoldDB" id="A0AAE3DZN6"/>
<proteinExistence type="predicted"/>
<dbReference type="InterPro" id="IPR008254">
    <property type="entry name" value="Flavodoxin/NO_synth"/>
</dbReference>
<dbReference type="GO" id="GO:0016651">
    <property type="term" value="F:oxidoreductase activity, acting on NAD(P)H"/>
    <property type="evidence" value="ECO:0007669"/>
    <property type="project" value="UniProtKB-ARBA"/>
</dbReference>
<evidence type="ECO:0000313" key="2">
    <source>
        <dbReference type="EMBL" id="MCC2210675.1"/>
    </source>
</evidence>
<dbReference type="PANTHER" id="PTHR39201:SF1">
    <property type="entry name" value="FLAVODOXIN-LIKE DOMAIN-CONTAINING PROTEIN"/>
    <property type="match status" value="1"/>
</dbReference>
<dbReference type="PANTHER" id="PTHR39201">
    <property type="entry name" value="EXPORTED PROTEIN-RELATED"/>
    <property type="match status" value="1"/>
</dbReference>
<sequence>MSKNLIIYYSRKGQNYWNGSIKNLDKGNTEIVAEFIQKAVGGDLFEIETVKEYSADYYECIDDAKQELNSGARPELKKYLDSIDEYENIFICGPCWWGTYPMAVFTQLERLDWNGKKVIAVMTHEGSGLGSCERDLKKICTGAIFEKGFAVHGADASKSEKLVADHAKQIVK</sequence>
<dbReference type="Proteomes" id="UP001198242">
    <property type="component" value="Unassembled WGS sequence"/>
</dbReference>
<name>A0AAE3DZN6_9FIRM</name>
<accession>A0AAE3DZN6</accession>
<dbReference type="RefSeq" id="WP_147514268.1">
    <property type="nucleotide sequence ID" value="NZ_JAJEQM010000009.1"/>
</dbReference>
<keyword evidence="3" id="KW-1185">Reference proteome</keyword>
<feature type="domain" description="Flavodoxin-like" evidence="1">
    <location>
        <begin position="27"/>
        <end position="155"/>
    </location>
</feature>
<evidence type="ECO:0000259" key="1">
    <source>
        <dbReference type="Pfam" id="PF12682"/>
    </source>
</evidence>
<reference evidence="2 3" key="1">
    <citation type="submission" date="2021-10" db="EMBL/GenBank/DDBJ databases">
        <title>Anaerobic single-cell dispensing facilitates the cultivation of human gut bacteria.</title>
        <authorList>
            <person name="Afrizal A."/>
        </authorList>
    </citation>
    <scope>NUCLEOTIDE SEQUENCE [LARGE SCALE GENOMIC DNA]</scope>
    <source>
        <strain evidence="2 3">CLA-AA-H232</strain>
    </source>
</reference>
<evidence type="ECO:0000313" key="3">
    <source>
        <dbReference type="Proteomes" id="UP001198242"/>
    </source>
</evidence>
<dbReference type="Pfam" id="PF12682">
    <property type="entry name" value="Flavodoxin_4"/>
    <property type="match status" value="1"/>
</dbReference>
<dbReference type="EMBL" id="JAJEQM010000009">
    <property type="protein sequence ID" value="MCC2210675.1"/>
    <property type="molecule type" value="Genomic_DNA"/>
</dbReference>
<gene>
    <name evidence="2" type="ORF">LKE05_07715</name>
</gene>
<dbReference type="GO" id="GO:0010181">
    <property type="term" value="F:FMN binding"/>
    <property type="evidence" value="ECO:0007669"/>
    <property type="project" value="InterPro"/>
</dbReference>
<dbReference type="SUPFAM" id="SSF52218">
    <property type="entry name" value="Flavoproteins"/>
    <property type="match status" value="1"/>
</dbReference>
<organism evidence="2 3">
    <name type="scientific">Hominilimicola fabiformis</name>
    <dbReference type="NCBI Taxonomy" id="2885356"/>
    <lineage>
        <taxon>Bacteria</taxon>
        <taxon>Bacillati</taxon>
        <taxon>Bacillota</taxon>
        <taxon>Clostridia</taxon>
        <taxon>Eubacteriales</taxon>
        <taxon>Oscillospiraceae</taxon>
        <taxon>Hominilimicola</taxon>
    </lineage>
</organism>
<protein>
    <submittedName>
        <fullName evidence="2">NAD(P)H-dependent oxidoreductase</fullName>
    </submittedName>
</protein>
<comment type="caution">
    <text evidence="2">The sequence shown here is derived from an EMBL/GenBank/DDBJ whole genome shotgun (WGS) entry which is preliminary data.</text>
</comment>
<dbReference type="InterPro" id="IPR029039">
    <property type="entry name" value="Flavoprotein-like_sf"/>
</dbReference>